<keyword evidence="9" id="KW-1185">Reference proteome</keyword>
<dbReference type="Pfam" id="PF23556">
    <property type="entry name" value="TPR_Vps41"/>
    <property type="match status" value="1"/>
</dbReference>
<evidence type="ECO:0000256" key="4">
    <source>
        <dbReference type="PROSITE-ProRule" id="PRU00175"/>
    </source>
</evidence>
<name>A0AAV1C308_OLDCO</name>
<dbReference type="GO" id="GO:0008270">
    <property type="term" value="F:zinc ion binding"/>
    <property type="evidence" value="ECO:0007669"/>
    <property type="project" value="UniProtKB-KW"/>
</dbReference>
<dbReference type="PROSITE" id="PS50082">
    <property type="entry name" value="WD_REPEATS_2"/>
    <property type="match status" value="1"/>
</dbReference>
<evidence type="ECO:0000313" key="9">
    <source>
        <dbReference type="Proteomes" id="UP001161247"/>
    </source>
</evidence>
<sequence length="1932" mass="213978">MELIAELQDMVDDGNTYERSPSLPLRTVDEILLLYDSSSSSGSPSPPSSPLHSSSNGDYAAINLYHGRSSSLSSPVSQLDHADVNGDKDVSNSSHNSKDVSNDNASVHSNSSLENSSAAPIPRLLSHTHSLDSILDRSSSNTSLHISNSSSRLNLGDSSSARTTLQSSASISLPPLFTAIKSNVKPGAALAAAAAASRSIPTRNAAAMKSSRTAAATVGPVFNSFPSSNSEPSASAEIDTEEVHDPHSSRSTIGRGLQRENYVEEEIDGSKQFCDVQDPDNFLTEPTLIERNAESFLPRHSFVEIDDDGSAAGAVASSPTLESSMKYLDVDENSTAASVELLDTEIMQFQPSSSSEAHDKEDKSDEDAKFHSTNMVQQEQTHTVPNTDKENTLPMDEMHGQEDAILQPEDDVSSPSREDLLAETDLDAAWLRNNNEDIRSMDKKSRQRSMTPLEVAEELEKKQAFTGLHWEEGAAAQPMRLEGVRRESIMLGYFHIDSNNTITRTFSSSAFRREHGYPLVLSVHMYYIAIGMSKGVIIIVPSKYSPYHPDNMDAKMLMLGLQGDRSYAPVTSMCFNQQGEFLFAGYGDGHISVWDVQRASVIRVVTEHKAPVVHMLYLGQDSQVSKQLNVVSGDSKGVVKLIRFSFVPLVNKIYLNKATVLCNEKMGVVICASSLISGESLVGASTTPQGSNVSATSAIGSMMGGVIGVDAGSKYSPTPEDGVVVFVFHQNALVAKLVPSSDNVVKYAHIPKPEGAGGSSMPYVSWRSIPDSNGVSTETGRVEPSERASYLAIAWDRTVQVAKLVKSELGIYSKWTIDNPAVGVAWLDDQMLVILNSIGQLGMFTKDGSMIHETRFSVDVSRGDDLITYHTYFNNSYGNPEKAYHNCVAVRGASIYVLGPSHLLICRLLPWKERIEVLRRAGDWMGALNMAMTLYDGQAHGAIDLPRTLDDIKKTIMPYLLQLLLSYVDEVFSYIKVASGNQVGNTEKLNNAMSSSSDHPEIKEQYIRVGGVAVEFCVHIKRTDILFDEIYSKFDAAKHKETFLELLEPYILKDMLGCLPPEIMQALVEHYSFRGWLQRVEQCILHMDIASLDFNQVVRLCREHGLHGALIYLFNKGLDDFRTPLEELLGVFQNCEGESASTVGYRILVYLKYSFQGLAFPPGHGTLPATRLLSIREEILQFLLDFSSIPNSKAATCLPSLDRSPNLCHLLQLDTLATLDVLRSAFMEDTLPCSNYHGEVSSESSEVKVLGAESQNLLQKLVDLISMILDASYFQMGCSMSSSDGYAIETWPSKEDVGYMLEFITYYVACERAKVSRDTLSHILEYLTSVFIPPPSDSAQNIQIFKAREKQLLVVLDAVPDTDWDAPYLLHLCERCQFHQVCGFIHSKRHQYVAALDSYMKAVDEPVHAFSFIHDLLQQWDEKQSESFRAAIVSRVVHLVKLDREGTFFLLIRHFNEQSQILLSELEAQPECLFLYLKTLIEVHTTGNLQFSRLTNDDKVFCPIERRVRHQSDRVRVFREALIGFPKLLRSSPIQLTDEMTELYFELLCRYERESVRKFLETFESYRLENCLSLCQDYGIVDAAVFLLERVGDVGSALSLILSGLDEKFVILDASIGSGHSDPVSAKLGKILEKKEVRDIIDIVHSCIGLCQRNSPRLGSHESECLWFQLLDSFCLPLADSSHEDGSSEESCQQIRDKSHVVQEHEGACTVKWKILKSLQNSQILKKLISVVIREIVEGMIGHVPIPTIMLKLLSDNRIQEFGDIKPTILGMLGTYDFERRILDTAKSLIEDDAYYTMNLLKKEASHGYAPQDITCCICNSPLAKDSGIQVFSCSHALHIRCAHHEKQTSVGAISAGCPICVAGKNAQISSKTVLDFGLMRASTGLQKAQGTSSSHSQDNDVFEASYVYQPVSRVKVFFLSSFVSPISLFFC</sequence>
<dbReference type="SUPFAM" id="SSF57850">
    <property type="entry name" value="RING/U-box"/>
    <property type="match status" value="1"/>
</dbReference>
<feature type="region of interest" description="Disordered" evidence="6">
    <location>
        <begin position="70"/>
        <end position="118"/>
    </location>
</feature>
<feature type="region of interest" description="Disordered" evidence="6">
    <location>
        <begin position="36"/>
        <end position="56"/>
    </location>
</feature>
<dbReference type="GO" id="GO:0006623">
    <property type="term" value="P:protein targeting to vacuole"/>
    <property type="evidence" value="ECO:0007669"/>
    <property type="project" value="InterPro"/>
</dbReference>
<dbReference type="EMBL" id="OX459118">
    <property type="protein sequence ID" value="CAI9089999.1"/>
    <property type="molecule type" value="Genomic_DNA"/>
</dbReference>
<dbReference type="PANTHER" id="PTHR12616">
    <property type="entry name" value="VACUOLAR PROTEIN SORTING VPS41"/>
    <property type="match status" value="1"/>
</dbReference>
<feature type="compositionally biased region" description="Basic and acidic residues" evidence="6">
    <location>
        <begin position="356"/>
        <end position="370"/>
    </location>
</feature>
<evidence type="ECO:0000259" key="7">
    <source>
        <dbReference type="PROSITE" id="PS50089"/>
    </source>
</evidence>
<dbReference type="PANTHER" id="PTHR12616:SF8">
    <property type="entry name" value="VACUOLAR PROTEIN SORTING-ASSOCIATED PROTEIN 8 HOMOLOG"/>
    <property type="match status" value="1"/>
</dbReference>
<dbReference type="GO" id="GO:0030897">
    <property type="term" value="C:HOPS complex"/>
    <property type="evidence" value="ECO:0007669"/>
    <property type="project" value="TreeGrafter"/>
</dbReference>
<evidence type="ECO:0000256" key="6">
    <source>
        <dbReference type="SAM" id="MobiDB-lite"/>
    </source>
</evidence>
<evidence type="ECO:0000256" key="1">
    <source>
        <dbReference type="ARBA" id="ARBA00009422"/>
    </source>
</evidence>
<evidence type="ECO:0000256" key="3">
    <source>
        <dbReference type="ARBA" id="ARBA00022737"/>
    </source>
</evidence>
<dbReference type="InterPro" id="IPR001680">
    <property type="entry name" value="WD40_rpt"/>
</dbReference>
<proteinExistence type="inferred from homology"/>
<dbReference type="InterPro" id="IPR036322">
    <property type="entry name" value="WD40_repeat_dom_sf"/>
</dbReference>
<keyword evidence="3" id="KW-0677">Repeat</keyword>
<feature type="domain" description="RING-type" evidence="7">
    <location>
        <begin position="1816"/>
        <end position="1861"/>
    </location>
</feature>
<accession>A0AAV1C308</accession>
<dbReference type="SMART" id="SM00320">
    <property type="entry name" value="WD40"/>
    <property type="match status" value="2"/>
</dbReference>
<dbReference type="GO" id="GO:0034058">
    <property type="term" value="P:endosomal vesicle fusion"/>
    <property type="evidence" value="ECO:0007669"/>
    <property type="project" value="TreeGrafter"/>
</dbReference>
<organism evidence="8 9">
    <name type="scientific">Oldenlandia corymbosa var. corymbosa</name>
    <dbReference type="NCBI Taxonomy" id="529605"/>
    <lineage>
        <taxon>Eukaryota</taxon>
        <taxon>Viridiplantae</taxon>
        <taxon>Streptophyta</taxon>
        <taxon>Embryophyta</taxon>
        <taxon>Tracheophyta</taxon>
        <taxon>Spermatophyta</taxon>
        <taxon>Magnoliopsida</taxon>
        <taxon>eudicotyledons</taxon>
        <taxon>Gunneridae</taxon>
        <taxon>Pentapetalae</taxon>
        <taxon>asterids</taxon>
        <taxon>lamiids</taxon>
        <taxon>Gentianales</taxon>
        <taxon>Rubiaceae</taxon>
        <taxon>Rubioideae</taxon>
        <taxon>Spermacoceae</taxon>
        <taxon>Hedyotis-Oldenlandia complex</taxon>
        <taxon>Oldenlandia</taxon>
    </lineage>
</organism>
<feature type="compositionally biased region" description="Polar residues" evidence="6">
    <location>
        <begin position="371"/>
        <end position="386"/>
    </location>
</feature>
<keyword evidence="2 5" id="KW-0853">WD repeat</keyword>
<dbReference type="Proteomes" id="UP001161247">
    <property type="component" value="Chromosome 1"/>
</dbReference>
<dbReference type="InterPro" id="IPR045111">
    <property type="entry name" value="Vps41/Vps8"/>
</dbReference>
<feature type="compositionally biased region" description="Low complexity" evidence="6">
    <location>
        <begin position="225"/>
        <end position="237"/>
    </location>
</feature>
<dbReference type="SUPFAM" id="SSF50978">
    <property type="entry name" value="WD40 repeat-like"/>
    <property type="match status" value="1"/>
</dbReference>
<gene>
    <name evidence="8" type="ORF">OLC1_LOCUS2248</name>
</gene>
<dbReference type="GO" id="GO:0005770">
    <property type="term" value="C:late endosome"/>
    <property type="evidence" value="ECO:0007669"/>
    <property type="project" value="TreeGrafter"/>
</dbReference>
<keyword evidence="4" id="KW-0479">Metal-binding</keyword>
<dbReference type="PROSITE" id="PS00678">
    <property type="entry name" value="WD_REPEATS_1"/>
    <property type="match status" value="1"/>
</dbReference>
<dbReference type="InterPro" id="IPR015943">
    <property type="entry name" value="WD40/YVTN_repeat-like_dom_sf"/>
</dbReference>
<keyword evidence="4" id="KW-0863">Zinc-finger</keyword>
<evidence type="ECO:0000313" key="8">
    <source>
        <dbReference type="EMBL" id="CAI9089999.1"/>
    </source>
</evidence>
<dbReference type="PROSITE" id="PS50089">
    <property type="entry name" value="ZF_RING_2"/>
    <property type="match status" value="1"/>
</dbReference>
<feature type="region of interest" description="Disordered" evidence="6">
    <location>
        <begin position="349"/>
        <end position="393"/>
    </location>
</feature>
<evidence type="ECO:0000256" key="5">
    <source>
        <dbReference type="PROSITE-ProRule" id="PRU00221"/>
    </source>
</evidence>
<dbReference type="Pfam" id="PF12816">
    <property type="entry name" value="TPR_Vps8"/>
    <property type="match status" value="1"/>
</dbReference>
<dbReference type="InterPro" id="IPR001841">
    <property type="entry name" value="Znf_RING"/>
</dbReference>
<feature type="compositionally biased region" description="Basic and acidic residues" evidence="6">
    <location>
        <begin position="80"/>
        <end position="101"/>
    </location>
</feature>
<keyword evidence="4" id="KW-0862">Zinc</keyword>
<comment type="similarity">
    <text evidence="1">Belongs to the VPS8 family.</text>
</comment>
<reference evidence="8" key="1">
    <citation type="submission" date="2023-03" db="EMBL/GenBank/DDBJ databases">
        <authorList>
            <person name="Julca I."/>
        </authorList>
    </citation>
    <scope>NUCLEOTIDE SEQUENCE</scope>
</reference>
<feature type="repeat" description="WD" evidence="5">
    <location>
        <begin position="570"/>
        <end position="604"/>
    </location>
</feature>
<evidence type="ECO:0000256" key="2">
    <source>
        <dbReference type="ARBA" id="ARBA00022574"/>
    </source>
</evidence>
<dbReference type="SMART" id="SM00184">
    <property type="entry name" value="RING"/>
    <property type="match status" value="1"/>
</dbReference>
<dbReference type="InterPro" id="IPR025941">
    <property type="entry name" value="Vps8_central_dom"/>
</dbReference>
<feature type="compositionally biased region" description="Low complexity" evidence="6">
    <location>
        <begin position="105"/>
        <end position="118"/>
    </location>
</feature>
<dbReference type="Pfam" id="PF23410">
    <property type="entry name" value="Beta-prop_VPS8"/>
    <property type="match status" value="1"/>
</dbReference>
<feature type="region of interest" description="Disordered" evidence="6">
    <location>
        <begin position="225"/>
        <end position="253"/>
    </location>
</feature>
<dbReference type="InterPro" id="IPR019775">
    <property type="entry name" value="WD40_repeat_CS"/>
</dbReference>
<protein>
    <submittedName>
        <fullName evidence="8">OLC1v1024674C1</fullName>
    </submittedName>
</protein>
<dbReference type="Gene3D" id="2.130.10.10">
    <property type="entry name" value="YVTN repeat-like/Quinoprotein amine dehydrogenase"/>
    <property type="match status" value="1"/>
</dbReference>